<dbReference type="PANTHER" id="PTHR40267:SF1">
    <property type="entry name" value="BLR3294 PROTEIN"/>
    <property type="match status" value="1"/>
</dbReference>
<feature type="region of interest" description="Disordered" evidence="1">
    <location>
        <begin position="243"/>
        <end position="273"/>
    </location>
</feature>
<dbReference type="InterPro" id="IPR026286">
    <property type="entry name" value="MaiA/AMDase"/>
</dbReference>
<sequence>MALHSAPRLGVVVPSGNAAAEPEIGSLVSPAFNVHTSRFPVLPGKDLRGRLEKYNDVLPEVLGNFGGLRLDAAVVSCTGSHYLLTPDGDRALCAELSERAGAPVRSAALAILDTARAVGAERLVLISPYEPWLTELSQAYWESAGLAVDRVVKIRAGARFSPYDVTTEELVAQVREAELPQDATLLFTGTGMFTFDALAELGRDSGRVLLTSNLASAWWARDTLGLPAEGPDAHPLLRRLAERTGPRADTRTGAPAAAREGAPASGLGAVAVS</sequence>
<dbReference type="EMBL" id="CP108188">
    <property type="protein sequence ID" value="WTR69735.1"/>
    <property type="molecule type" value="Genomic_DNA"/>
</dbReference>
<dbReference type="Pfam" id="PF17645">
    <property type="entry name" value="Amdase"/>
    <property type="match status" value="1"/>
</dbReference>
<accession>A0ABZ1L5H0</accession>
<reference evidence="2 3" key="1">
    <citation type="submission" date="2022-10" db="EMBL/GenBank/DDBJ databases">
        <title>The complete genomes of actinobacterial strains from the NBC collection.</title>
        <authorList>
            <person name="Joergensen T.S."/>
            <person name="Alvarez Arevalo M."/>
            <person name="Sterndorff E.B."/>
            <person name="Faurdal D."/>
            <person name="Vuksanovic O."/>
            <person name="Mourched A.-S."/>
            <person name="Charusanti P."/>
            <person name="Shaw S."/>
            <person name="Blin K."/>
            <person name="Weber T."/>
        </authorList>
    </citation>
    <scope>NUCLEOTIDE SEQUENCE [LARGE SCALE GENOMIC DNA]</scope>
    <source>
        <strain evidence="2 3">NBC_00123</strain>
    </source>
</reference>
<name>A0ABZ1L5H0_9ACTN</name>
<dbReference type="PANTHER" id="PTHR40267">
    <property type="entry name" value="BLR3294 PROTEIN"/>
    <property type="match status" value="1"/>
</dbReference>
<feature type="compositionally biased region" description="Low complexity" evidence="1">
    <location>
        <begin position="251"/>
        <end position="264"/>
    </location>
</feature>
<dbReference type="Proteomes" id="UP001622594">
    <property type="component" value="Chromosome"/>
</dbReference>
<evidence type="ECO:0000256" key="1">
    <source>
        <dbReference type="SAM" id="MobiDB-lite"/>
    </source>
</evidence>
<protein>
    <submittedName>
        <fullName evidence="2">Arylmalonate decarboxylase</fullName>
    </submittedName>
</protein>
<gene>
    <name evidence="2" type="ORF">OG814_10875</name>
</gene>
<organism evidence="2 3">
    <name type="scientific">Streptomyces zaomyceticus</name>
    <dbReference type="NCBI Taxonomy" id="68286"/>
    <lineage>
        <taxon>Bacteria</taxon>
        <taxon>Bacillati</taxon>
        <taxon>Actinomycetota</taxon>
        <taxon>Actinomycetes</taxon>
        <taxon>Kitasatosporales</taxon>
        <taxon>Streptomycetaceae</taxon>
        <taxon>Streptomyces</taxon>
    </lineage>
</organism>
<proteinExistence type="predicted"/>
<dbReference type="Gene3D" id="3.40.50.12500">
    <property type="match status" value="1"/>
</dbReference>
<dbReference type="InterPro" id="IPR053714">
    <property type="entry name" value="Iso_Racemase_Enz_sf"/>
</dbReference>
<evidence type="ECO:0000313" key="2">
    <source>
        <dbReference type="EMBL" id="WTR69735.1"/>
    </source>
</evidence>
<keyword evidence="3" id="KW-1185">Reference proteome</keyword>
<evidence type="ECO:0000313" key="3">
    <source>
        <dbReference type="Proteomes" id="UP001622594"/>
    </source>
</evidence>